<dbReference type="Proteomes" id="UP000799441">
    <property type="component" value="Unassembled WGS sequence"/>
</dbReference>
<name>A0A9P4UNA2_9PEZI</name>
<dbReference type="EMBL" id="MU003809">
    <property type="protein sequence ID" value="KAF2719593.1"/>
    <property type="molecule type" value="Genomic_DNA"/>
</dbReference>
<evidence type="ECO:0000313" key="2">
    <source>
        <dbReference type="Proteomes" id="UP000799441"/>
    </source>
</evidence>
<dbReference type="Pfam" id="PF14441">
    <property type="entry name" value="OTT_1508_deam"/>
    <property type="match status" value="1"/>
</dbReference>
<proteinExistence type="predicted"/>
<dbReference type="PANTHER" id="PTHR42037">
    <property type="match status" value="1"/>
</dbReference>
<protein>
    <submittedName>
        <fullName evidence="1">Uncharacterized protein</fullName>
    </submittedName>
</protein>
<dbReference type="InterPro" id="IPR027796">
    <property type="entry name" value="OTT_1508_deam-like"/>
</dbReference>
<gene>
    <name evidence="1" type="ORF">K431DRAFT_228313</name>
</gene>
<dbReference type="PANTHER" id="PTHR42037:SF1">
    <property type="match status" value="1"/>
</dbReference>
<dbReference type="OrthoDB" id="3251507at2759"/>
<comment type="caution">
    <text evidence="1">The sequence shown here is derived from an EMBL/GenBank/DDBJ whole genome shotgun (WGS) entry which is preliminary data.</text>
</comment>
<accession>A0A9P4UNA2</accession>
<evidence type="ECO:0000313" key="1">
    <source>
        <dbReference type="EMBL" id="KAF2719593.1"/>
    </source>
</evidence>
<organism evidence="1 2">
    <name type="scientific">Polychaeton citri CBS 116435</name>
    <dbReference type="NCBI Taxonomy" id="1314669"/>
    <lineage>
        <taxon>Eukaryota</taxon>
        <taxon>Fungi</taxon>
        <taxon>Dikarya</taxon>
        <taxon>Ascomycota</taxon>
        <taxon>Pezizomycotina</taxon>
        <taxon>Dothideomycetes</taxon>
        <taxon>Dothideomycetidae</taxon>
        <taxon>Capnodiales</taxon>
        <taxon>Capnodiaceae</taxon>
        <taxon>Polychaeton</taxon>
    </lineage>
</organism>
<reference evidence="1" key="1">
    <citation type="journal article" date="2020" name="Stud. Mycol.">
        <title>101 Dothideomycetes genomes: a test case for predicting lifestyles and emergence of pathogens.</title>
        <authorList>
            <person name="Haridas S."/>
            <person name="Albert R."/>
            <person name="Binder M."/>
            <person name="Bloem J."/>
            <person name="Labutti K."/>
            <person name="Salamov A."/>
            <person name="Andreopoulos B."/>
            <person name="Baker S."/>
            <person name="Barry K."/>
            <person name="Bills G."/>
            <person name="Bluhm B."/>
            <person name="Cannon C."/>
            <person name="Castanera R."/>
            <person name="Culley D."/>
            <person name="Daum C."/>
            <person name="Ezra D."/>
            <person name="Gonzalez J."/>
            <person name="Henrissat B."/>
            <person name="Kuo A."/>
            <person name="Liang C."/>
            <person name="Lipzen A."/>
            <person name="Lutzoni F."/>
            <person name="Magnuson J."/>
            <person name="Mondo S."/>
            <person name="Nolan M."/>
            <person name="Ohm R."/>
            <person name="Pangilinan J."/>
            <person name="Park H.-J."/>
            <person name="Ramirez L."/>
            <person name="Alfaro M."/>
            <person name="Sun H."/>
            <person name="Tritt A."/>
            <person name="Yoshinaga Y."/>
            <person name="Zwiers L.-H."/>
            <person name="Turgeon B."/>
            <person name="Goodwin S."/>
            <person name="Spatafora J."/>
            <person name="Crous P."/>
            <person name="Grigoriev I."/>
        </authorList>
    </citation>
    <scope>NUCLEOTIDE SEQUENCE</scope>
    <source>
        <strain evidence="1">CBS 116435</strain>
    </source>
</reference>
<keyword evidence="2" id="KW-1185">Reference proteome</keyword>
<dbReference type="AlphaFoldDB" id="A0A9P4UNA2"/>
<sequence>MNGPSTVQSRFYRNLVLAGIVTGGNVAPKDQKNKRWGRFLDSLCWLCDHRTGGVTVTSICAEAADDSLILWVAVNGGAKDQYVDRIMDQLEKVKKDLQLVAVSNTTMHDPVELISTNAIKFSRDKVKNYIKNLLASLKSAIKDEEELENRTLASNLQDIVEDNTSDYPRLCRKVVDFWRQPMSLRLEELAEDSSKRAWKTIRHNVGRLDSWFRAASHLISIVKERPSIMANLSIRRVPSLCTAAMPQEWSREGMHDLLQQILPNYNQEILREYVEPAADLQTNSFNKLLNGNPKPVAFDTIVHAEVLMIEHCYINDISPVNDYIGCSKPSCYCCSLYMQCHPMKSEPRPCHGKIWAKWGVPLQHSPHSVDILKKMTRQIQEEIKDCVFRGPASNLRIADSTTGLSRSTLTEDDSGLFDLATPNTRKGRFRSI</sequence>